<evidence type="ECO:0000313" key="3">
    <source>
        <dbReference type="EMBL" id="GAH38171.1"/>
    </source>
</evidence>
<dbReference type="PANTHER" id="PTHR31423">
    <property type="entry name" value="YBAK DOMAIN-CONTAINING PROTEIN"/>
    <property type="match status" value="1"/>
</dbReference>
<evidence type="ECO:0000256" key="1">
    <source>
        <dbReference type="ARBA" id="ARBA00010201"/>
    </source>
</evidence>
<organism evidence="3">
    <name type="scientific">marine sediment metagenome</name>
    <dbReference type="NCBI Taxonomy" id="412755"/>
    <lineage>
        <taxon>unclassified sequences</taxon>
        <taxon>metagenomes</taxon>
        <taxon>ecological metagenomes</taxon>
    </lineage>
</organism>
<dbReference type="AlphaFoldDB" id="X1EXP6"/>
<dbReference type="SUPFAM" id="SSF55826">
    <property type="entry name" value="YbaK/ProRS associated domain"/>
    <property type="match status" value="1"/>
</dbReference>
<reference evidence="3" key="1">
    <citation type="journal article" date="2014" name="Front. Microbiol.">
        <title>High frequency of phylogenetically diverse reductive dehalogenase-homologous genes in deep subseafloor sedimentary metagenomes.</title>
        <authorList>
            <person name="Kawai M."/>
            <person name="Futagami T."/>
            <person name="Toyoda A."/>
            <person name="Takaki Y."/>
            <person name="Nishi S."/>
            <person name="Hori S."/>
            <person name="Arai W."/>
            <person name="Tsubouchi T."/>
            <person name="Morono Y."/>
            <person name="Uchiyama I."/>
            <person name="Ito T."/>
            <person name="Fujiyama A."/>
            <person name="Inagaki F."/>
            <person name="Takami H."/>
        </authorList>
    </citation>
    <scope>NUCLEOTIDE SEQUENCE</scope>
    <source>
        <strain evidence="3">Expedition CK06-06</strain>
    </source>
</reference>
<feature type="domain" description="YbaK/aminoacyl-tRNA synthetase-associated" evidence="2">
    <location>
        <begin position="23"/>
        <end position="148"/>
    </location>
</feature>
<dbReference type="EMBL" id="BARU01008205">
    <property type="protein sequence ID" value="GAH38171.1"/>
    <property type="molecule type" value="Genomic_DNA"/>
</dbReference>
<gene>
    <name evidence="3" type="ORF">S03H2_16090</name>
</gene>
<proteinExistence type="inferred from homology"/>
<dbReference type="GO" id="GO:0002161">
    <property type="term" value="F:aminoacyl-tRNA deacylase activity"/>
    <property type="evidence" value="ECO:0007669"/>
    <property type="project" value="InterPro"/>
</dbReference>
<sequence length="162" mass="18279">MSVEDKVYETLQQLDIDYTKHEHPPVHTVEEANEYWKDIEGKHTKNIFLRNKKGNRHFLVILDSEKSLNIKALQGKIGAGTLSFASGRRLEEHLGLSKGAVSAFGLINDRNNAVQVFIDKSLLKGDRINLHPNVNTATVTISTADFNNFLEWSSNKVSYIDV</sequence>
<dbReference type="Gene3D" id="3.90.960.10">
    <property type="entry name" value="YbaK/aminoacyl-tRNA synthetase-associated domain"/>
    <property type="match status" value="1"/>
</dbReference>
<comment type="similarity">
    <text evidence="1">Belongs to the PRORSD1 family.</text>
</comment>
<dbReference type="InterPro" id="IPR007214">
    <property type="entry name" value="YbaK/aa-tRNA-synth-assoc-dom"/>
</dbReference>
<dbReference type="Pfam" id="PF04073">
    <property type="entry name" value="tRNA_edit"/>
    <property type="match status" value="1"/>
</dbReference>
<protein>
    <recommendedName>
        <fullName evidence="2">YbaK/aminoacyl-tRNA synthetase-associated domain-containing protein</fullName>
    </recommendedName>
</protein>
<dbReference type="PANTHER" id="PTHR31423:SF3">
    <property type="entry name" value="PROLYL-TRNA SYNTHETASE ASSOCIATED DOMAIN-CONTAINING PROTEIN 1-RELATED"/>
    <property type="match status" value="1"/>
</dbReference>
<dbReference type="InterPro" id="IPR036754">
    <property type="entry name" value="YbaK/aa-tRNA-synt-asso_dom_sf"/>
</dbReference>
<evidence type="ECO:0000259" key="2">
    <source>
        <dbReference type="Pfam" id="PF04073"/>
    </source>
</evidence>
<dbReference type="CDD" id="cd04335">
    <property type="entry name" value="PrdX_deacylase"/>
    <property type="match status" value="1"/>
</dbReference>
<accession>X1EXP6</accession>
<dbReference type="InterPro" id="IPR040285">
    <property type="entry name" value="ProX/PRXD1"/>
</dbReference>
<dbReference type="FunFam" id="3.90.960.10:FF:000005">
    <property type="entry name" value="Putative prolyl-tRNA synthetase"/>
    <property type="match status" value="1"/>
</dbReference>
<comment type="caution">
    <text evidence="3">The sequence shown here is derived from an EMBL/GenBank/DDBJ whole genome shotgun (WGS) entry which is preliminary data.</text>
</comment>
<name>X1EXP6_9ZZZZ</name>